<reference evidence="4" key="1">
    <citation type="journal article" date="2019" name="Int. J. Syst. Evol. Microbiol.">
        <title>The Global Catalogue of Microorganisms (GCM) 10K type strain sequencing project: providing services to taxonomists for standard genome sequencing and annotation.</title>
        <authorList>
            <consortium name="The Broad Institute Genomics Platform"/>
            <consortium name="The Broad Institute Genome Sequencing Center for Infectious Disease"/>
            <person name="Wu L."/>
            <person name="Ma J."/>
        </authorList>
    </citation>
    <scope>NUCLEOTIDE SEQUENCE [LARGE SCALE GENOMIC DNA]</scope>
    <source>
        <strain evidence="4">CGMCC 1.18578</strain>
    </source>
</reference>
<comment type="caution">
    <text evidence="3">The sequence shown here is derived from an EMBL/GenBank/DDBJ whole genome shotgun (WGS) entry which is preliminary data.</text>
</comment>
<gene>
    <name evidence="3" type="ORF">ACFPQ4_19715</name>
</gene>
<feature type="signal peptide" evidence="2">
    <location>
        <begin position="1"/>
        <end position="23"/>
    </location>
</feature>
<evidence type="ECO:0000313" key="4">
    <source>
        <dbReference type="Proteomes" id="UP001596108"/>
    </source>
</evidence>
<dbReference type="Gene3D" id="3.40.190.10">
    <property type="entry name" value="Periplasmic binding protein-like II"/>
    <property type="match status" value="2"/>
</dbReference>
<sequence length="598" mass="66410">MTFRKTLSLLTAVLLVSSITACSSNNNNNNAASSSAPPASSAAPSESASPSASAEPQEEISLDVFSMLSNFSGEQTGWFAKVVKDKFNINLNIISSNLEGGGDVKWAQMMAGGDLGDLVVFGDDGTKYQDAIKAGMIIDWTKDGLLDKYGQNILKYAPKAIEKNKKNFGGGTSVYGIGNDVGEDKPGPSEGKELNYHPNLRWDLYTQIGRPEIKTMEDYLPVLKKMQELNPKSESGRPTYAFSMWGDWDGNMMVLAKSWAALHGFDESDGFAQGGFTLISADTDETQGILDEDGYYIRALKLYYDANKMGLVDPDSPTQKFDDYINKMKDGQLLFSMFSWADDAYNTPEHLAEGKGLELVPFGDERNYSYGYDPYGSSRVWAIGAKAEHPERVMQFLDWLYSPEGRMIADNGPEGLMWEMKDGKQVLTELGAKTLPAGETPIPEEFGGGIWKDGRDQINNTTFKTTDINPITGEPYDYNLWSSQLAKAPDKLHEDWNAAMGAPTPKDYLLQHNQLSVMRPLFTGTPPEAYPADLEQKKGQVATVIKQYSWKMIFAKNEGEFDKLKKEMIDKAKGLGYDDVLAWNIEQNKKTFEYRKNS</sequence>
<evidence type="ECO:0000256" key="1">
    <source>
        <dbReference type="SAM" id="MobiDB-lite"/>
    </source>
</evidence>
<dbReference type="Pfam" id="PF01547">
    <property type="entry name" value="SBP_bac_1"/>
    <property type="match status" value="1"/>
</dbReference>
<evidence type="ECO:0000256" key="2">
    <source>
        <dbReference type="SAM" id="SignalP"/>
    </source>
</evidence>
<organism evidence="3 4">
    <name type="scientific">Cohnella yongneupensis</name>
    <dbReference type="NCBI Taxonomy" id="425006"/>
    <lineage>
        <taxon>Bacteria</taxon>
        <taxon>Bacillati</taxon>
        <taxon>Bacillota</taxon>
        <taxon>Bacilli</taxon>
        <taxon>Bacillales</taxon>
        <taxon>Paenibacillaceae</taxon>
        <taxon>Cohnella</taxon>
    </lineage>
</organism>
<feature type="chain" id="PRO_5045692610" evidence="2">
    <location>
        <begin position="24"/>
        <end position="598"/>
    </location>
</feature>
<keyword evidence="2" id="KW-0732">Signal</keyword>
<proteinExistence type="predicted"/>
<name>A0ABW0R3U4_9BACL</name>
<evidence type="ECO:0000313" key="3">
    <source>
        <dbReference type="EMBL" id="MFC5531648.1"/>
    </source>
</evidence>
<dbReference type="Proteomes" id="UP001596108">
    <property type="component" value="Unassembled WGS sequence"/>
</dbReference>
<dbReference type="InterPro" id="IPR006059">
    <property type="entry name" value="SBP"/>
</dbReference>
<keyword evidence="4" id="KW-1185">Reference proteome</keyword>
<dbReference type="PROSITE" id="PS51257">
    <property type="entry name" value="PROKAR_LIPOPROTEIN"/>
    <property type="match status" value="1"/>
</dbReference>
<dbReference type="EMBL" id="JBHSNC010000056">
    <property type="protein sequence ID" value="MFC5531648.1"/>
    <property type="molecule type" value="Genomic_DNA"/>
</dbReference>
<protein>
    <submittedName>
        <fullName evidence="3">Extracellular solute-binding protein</fullName>
    </submittedName>
</protein>
<feature type="region of interest" description="Disordered" evidence="1">
    <location>
        <begin position="29"/>
        <end position="55"/>
    </location>
</feature>
<dbReference type="SUPFAM" id="SSF53850">
    <property type="entry name" value="Periplasmic binding protein-like II"/>
    <property type="match status" value="1"/>
</dbReference>
<dbReference type="RefSeq" id="WP_378113614.1">
    <property type="nucleotide sequence ID" value="NZ_JBHSNC010000056.1"/>
</dbReference>
<accession>A0ABW0R3U4</accession>